<proteinExistence type="predicted"/>
<evidence type="ECO:0000313" key="1">
    <source>
        <dbReference type="EMBL" id="MBB3111563.1"/>
    </source>
</evidence>
<dbReference type="InterPro" id="IPR029068">
    <property type="entry name" value="Glyas_Bleomycin-R_OHBP_Dase"/>
</dbReference>
<organism evidence="1 2">
    <name type="scientific">Paenibacillus phyllosphaerae</name>
    <dbReference type="NCBI Taxonomy" id="274593"/>
    <lineage>
        <taxon>Bacteria</taxon>
        <taxon>Bacillati</taxon>
        <taxon>Bacillota</taxon>
        <taxon>Bacilli</taxon>
        <taxon>Bacillales</taxon>
        <taxon>Paenibacillaceae</taxon>
        <taxon>Paenibacillus</taxon>
    </lineage>
</organism>
<dbReference type="AlphaFoldDB" id="A0A7W5AZF7"/>
<accession>A0A7W5AZF7</accession>
<dbReference type="Gene3D" id="3.10.180.10">
    <property type="entry name" value="2,3-Dihydroxybiphenyl 1,2-Dioxygenase, domain 1"/>
    <property type="match status" value="1"/>
</dbReference>
<reference evidence="1 2" key="1">
    <citation type="submission" date="2020-08" db="EMBL/GenBank/DDBJ databases">
        <title>Genomic Encyclopedia of Type Strains, Phase III (KMG-III): the genomes of soil and plant-associated and newly described type strains.</title>
        <authorList>
            <person name="Whitman W."/>
        </authorList>
    </citation>
    <scope>NUCLEOTIDE SEQUENCE [LARGE SCALE GENOMIC DNA]</scope>
    <source>
        <strain evidence="1 2">CECT 5862</strain>
    </source>
</reference>
<name>A0A7W5AZF7_9BACL</name>
<dbReference type="EMBL" id="JACHXK010000007">
    <property type="protein sequence ID" value="MBB3111563.1"/>
    <property type="molecule type" value="Genomic_DNA"/>
</dbReference>
<keyword evidence="2" id="KW-1185">Reference proteome</keyword>
<sequence>MGTIITFFPFEQGASGRIGAGQVGVTTYVIPVGVLAFWKERLASFDVPYTVTERFS</sequence>
<gene>
    <name evidence="1" type="ORF">FHS18_003631</name>
</gene>
<comment type="caution">
    <text evidence="1">The sequence shown here is derived from an EMBL/GenBank/DDBJ whole genome shotgun (WGS) entry which is preliminary data.</text>
</comment>
<dbReference type="Proteomes" id="UP000570361">
    <property type="component" value="Unassembled WGS sequence"/>
</dbReference>
<evidence type="ECO:0000313" key="2">
    <source>
        <dbReference type="Proteomes" id="UP000570361"/>
    </source>
</evidence>
<protein>
    <submittedName>
        <fullName evidence="1">Uncharacterized protein</fullName>
    </submittedName>
</protein>